<proteinExistence type="predicted"/>
<organism evidence="1">
    <name type="scientific">marine metagenome</name>
    <dbReference type="NCBI Taxonomy" id="408172"/>
    <lineage>
        <taxon>unclassified sequences</taxon>
        <taxon>metagenomes</taxon>
        <taxon>ecological metagenomes</taxon>
    </lineage>
</organism>
<name>A0A383F8C6_9ZZZZ</name>
<reference evidence="1" key="1">
    <citation type="submission" date="2018-05" db="EMBL/GenBank/DDBJ databases">
        <authorList>
            <person name="Lanie J.A."/>
            <person name="Ng W.-L."/>
            <person name="Kazmierczak K.M."/>
            <person name="Andrzejewski T.M."/>
            <person name="Davidsen T.M."/>
            <person name="Wayne K.J."/>
            <person name="Tettelin H."/>
            <person name="Glass J.I."/>
            <person name="Rusch D."/>
            <person name="Podicherti R."/>
            <person name="Tsui H.-C.T."/>
            <person name="Winkler M.E."/>
        </authorList>
    </citation>
    <scope>NUCLEOTIDE SEQUENCE</scope>
</reference>
<evidence type="ECO:0008006" key="2">
    <source>
        <dbReference type="Google" id="ProtNLM"/>
    </source>
</evidence>
<feature type="non-terminal residue" evidence="1">
    <location>
        <position position="1"/>
    </location>
</feature>
<dbReference type="Gene3D" id="3.40.640.10">
    <property type="entry name" value="Type I PLP-dependent aspartate aminotransferase-like (Major domain)"/>
    <property type="match status" value="1"/>
</dbReference>
<accession>A0A383F8C6</accession>
<dbReference type="InterPro" id="IPR015424">
    <property type="entry name" value="PyrdxlP-dep_Trfase"/>
</dbReference>
<dbReference type="GO" id="GO:0008483">
    <property type="term" value="F:transaminase activity"/>
    <property type="evidence" value="ECO:0007669"/>
    <property type="project" value="TreeGrafter"/>
</dbReference>
<feature type="non-terminal residue" evidence="1">
    <location>
        <position position="227"/>
    </location>
</feature>
<dbReference type="SUPFAM" id="SSF53383">
    <property type="entry name" value="PLP-dependent transferases"/>
    <property type="match status" value="1"/>
</dbReference>
<dbReference type="Pfam" id="PF01041">
    <property type="entry name" value="DegT_DnrJ_EryC1"/>
    <property type="match status" value="1"/>
</dbReference>
<dbReference type="AlphaFoldDB" id="A0A383F8C6"/>
<dbReference type="GO" id="GO:0030170">
    <property type="term" value="F:pyridoxal phosphate binding"/>
    <property type="evidence" value="ECO:0007669"/>
    <property type="project" value="TreeGrafter"/>
</dbReference>
<dbReference type="InterPro" id="IPR015421">
    <property type="entry name" value="PyrdxlP-dep_Trfase_major"/>
</dbReference>
<dbReference type="Gene3D" id="3.90.1150.10">
    <property type="entry name" value="Aspartate Aminotransferase, domain 1"/>
    <property type="match status" value="1"/>
</dbReference>
<gene>
    <name evidence="1" type="ORF">METZ01_LOCUS517512</name>
</gene>
<dbReference type="EMBL" id="UINC01231916">
    <property type="protein sequence ID" value="SVE64658.1"/>
    <property type="molecule type" value="Genomic_DNA"/>
</dbReference>
<dbReference type="InterPro" id="IPR000653">
    <property type="entry name" value="DegT/StrS_aminotransferase"/>
</dbReference>
<protein>
    <recommendedName>
        <fullName evidence="2">DegT/DnrJ/EryC1/StrS aminotransferase family protein</fullName>
    </recommendedName>
</protein>
<dbReference type="GO" id="GO:0000271">
    <property type="term" value="P:polysaccharide biosynthetic process"/>
    <property type="evidence" value="ECO:0007669"/>
    <property type="project" value="TreeGrafter"/>
</dbReference>
<sequence length="227" mass="26133">LLGNPCNMSKIKKIADKYNLLIIEDACEAHGAEFKNKKVGSFGNLATFSFFASHHITTMEGGMIVTNDSQMYEIGKALRTFGWSRVLKNKKLYERNNPDIDPRYLFVSMGYNLRPTELQGAFGIHQIKKLDNLVRIRISNAEYWNKSLSIYSKYLSLPNNRKNYKHSFLFYPITVIKNDLFSKKELVNNLEKKNIETRPIMAGNFLQQPVAKHIDFKIGSSLKNSQE</sequence>
<dbReference type="PANTHER" id="PTHR30244:SF34">
    <property type="entry name" value="DTDP-4-AMINO-4,6-DIDEOXYGALACTOSE TRANSAMINASE"/>
    <property type="match status" value="1"/>
</dbReference>
<evidence type="ECO:0000313" key="1">
    <source>
        <dbReference type="EMBL" id="SVE64658.1"/>
    </source>
</evidence>
<dbReference type="PANTHER" id="PTHR30244">
    <property type="entry name" value="TRANSAMINASE"/>
    <property type="match status" value="1"/>
</dbReference>
<dbReference type="InterPro" id="IPR015422">
    <property type="entry name" value="PyrdxlP-dep_Trfase_small"/>
</dbReference>